<feature type="domain" description="Acyltransferase 3" evidence="2">
    <location>
        <begin position="18"/>
        <end position="346"/>
    </location>
</feature>
<evidence type="ECO:0000259" key="3">
    <source>
        <dbReference type="Pfam" id="PF19040"/>
    </source>
</evidence>
<keyword evidence="1" id="KW-0472">Membrane</keyword>
<evidence type="ECO:0000259" key="2">
    <source>
        <dbReference type="Pfam" id="PF01757"/>
    </source>
</evidence>
<feature type="transmembrane region" description="Helical" evidence="1">
    <location>
        <begin position="155"/>
        <end position="173"/>
    </location>
</feature>
<keyword evidence="4" id="KW-0808">Transferase</keyword>
<feature type="transmembrane region" description="Helical" evidence="1">
    <location>
        <begin position="366"/>
        <end position="388"/>
    </location>
</feature>
<evidence type="ECO:0000313" key="5">
    <source>
        <dbReference type="Proteomes" id="UP000069443"/>
    </source>
</evidence>
<dbReference type="GO" id="GO:0009103">
    <property type="term" value="P:lipopolysaccharide biosynthetic process"/>
    <property type="evidence" value="ECO:0007669"/>
    <property type="project" value="TreeGrafter"/>
</dbReference>
<feature type="transmembrane region" description="Helical" evidence="1">
    <location>
        <begin position="235"/>
        <end position="254"/>
    </location>
</feature>
<dbReference type="Pfam" id="PF01757">
    <property type="entry name" value="Acyl_transf_3"/>
    <property type="match status" value="1"/>
</dbReference>
<accession>A0A100WB36</accession>
<dbReference type="Pfam" id="PF19040">
    <property type="entry name" value="SGNH"/>
    <property type="match status" value="1"/>
</dbReference>
<dbReference type="InterPro" id="IPR043968">
    <property type="entry name" value="SGNH"/>
</dbReference>
<feature type="transmembrane region" description="Helical" evidence="1">
    <location>
        <begin position="260"/>
        <end position="281"/>
    </location>
</feature>
<feature type="transmembrane region" description="Helical" evidence="1">
    <location>
        <begin position="203"/>
        <end position="223"/>
    </location>
</feature>
<dbReference type="GO" id="GO:0016020">
    <property type="term" value="C:membrane"/>
    <property type="evidence" value="ECO:0007669"/>
    <property type="project" value="TreeGrafter"/>
</dbReference>
<evidence type="ECO:0000313" key="4">
    <source>
        <dbReference type="EMBL" id="GAS94992.1"/>
    </source>
</evidence>
<keyword evidence="1" id="KW-0812">Transmembrane</keyword>
<name>A0A100WB36_MYCCR</name>
<protein>
    <submittedName>
        <fullName evidence="4">Predicted acyltransferase</fullName>
    </submittedName>
</protein>
<gene>
    <name evidence="4" type="ORF">RMCC_1958</name>
</gene>
<reference evidence="5" key="1">
    <citation type="journal article" date="2016" name="Genome Announc.">
        <title>Draft Genome Sequences of Five Rapidly Growing Mycobacterium Species, M. thermoresistibile, M. fortuitum subsp. acetamidolyticum, M. canariasense, M. brisbanense, and M. novocastrense.</title>
        <authorList>
            <person name="Katahira K."/>
            <person name="Ogura Y."/>
            <person name="Gotoh Y."/>
            <person name="Hayashi T."/>
        </authorList>
    </citation>
    <scope>NUCLEOTIDE SEQUENCE [LARGE SCALE GENOMIC DNA]</scope>
    <source>
        <strain evidence="5">JCM15298</strain>
    </source>
</reference>
<dbReference type="InterPro" id="IPR050879">
    <property type="entry name" value="Acyltransferase_3"/>
</dbReference>
<dbReference type="AlphaFoldDB" id="A0A100WB36"/>
<feature type="transmembrane region" description="Helical" evidence="1">
    <location>
        <begin position="84"/>
        <end position="104"/>
    </location>
</feature>
<comment type="caution">
    <text evidence="4">The sequence shown here is derived from an EMBL/GenBank/DDBJ whole genome shotgun (WGS) entry which is preliminary data.</text>
</comment>
<keyword evidence="5" id="KW-1185">Reference proteome</keyword>
<evidence type="ECO:0000256" key="1">
    <source>
        <dbReference type="SAM" id="Phobius"/>
    </source>
</evidence>
<feature type="transmembrane region" description="Helical" evidence="1">
    <location>
        <begin position="21"/>
        <end position="37"/>
    </location>
</feature>
<dbReference type="PANTHER" id="PTHR23028">
    <property type="entry name" value="ACETYLTRANSFERASE"/>
    <property type="match status" value="1"/>
</dbReference>
<dbReference type="RefSeq" id="WP_062656228.1">
    <property type="nucleotide sequence ID" value="NZ_BCSY01000036.1"/>
</dbReference>
<keyword evidence="1" id="KW-1133">Transmembrane helix</keyword>
<feature type="transmembrane region" description="Helical" evidence="1">
    <location>
        <begin position="302"/>
        <end position="321"/>
    </location>
</feature>
<sequence length="687" mass="73035">MTVPKLSFEPGRRSKRLDIQGMRAVAVALVLLFHAEIPGFGGGYVGVDVFFVISGFLISTHLLEGLQRGGHIGYGAFYARRARRLLPAAFLVIVATLVASTVLVSPVQFRYVVKDAVAAALYIPNLLFAYNATDYLAEKTPSLFLHYWSLGVEEQFYLVWPVLLALVFGRFALGWRFGVTLAALTGVSFALCVWLTGFSQANAFFMLPARMWEFGLGALVAFGVLRRGRILPTSIAPLAGWLGLGAIVGTGVLFSTTTEYPGYAVVVPVAGAALLIAAGPVARGPAALLSVRPLTWLGDISYSLYLVHWPILMLPVAATGYMHSLPLWLRVVAATACVPLAWLLYRYVEQPGQRAVWLTGARSRRTFAVAAAGMAAIVVAGATASVAINPPLSVAKPFAHTSLSLKPAGTPYVPDNLNPGLDTAESDQPVVYTNGCHRSQWSTDAAGCLTGTDPAAPLVVLFGDSHATQWYPALAALAERGVIRLDSHTKSACPAVPIAIAHYAACAAWRSAVIDRLAGAKPDLILLAGYPRNYLSRSDDPAGDWGSALATLLDHLPKASRVGIFADTPSIGVTPSICLGRFVDDAPRCALPRAVALDRRIRETERELAAGRPAAYLDYADYLCNDRTCPAIIGDTLVYRDGSHLTARMSAELAPLVGADVTALLAARGTPIVAAAGPELLIRQPGG</sequence>
<feature type="domain" description="SGNH" evidence="3">
    <location>
        <begin position="436"/>
        <end position="657"/>
    </location>
</feature>
<dbReference type="PANTHER" id="PTHR23028:SF53">
    <property type="entry name" value="ACYL_TRANSF_3 DOMAIN-CONTAINING PROTEIN"/>
    <property type="match status" value="1"/>
</dbReference>
<keyword evidence="4" id="KW-0012">Acyltransferase</keyword>
<feature type="transmembrane region" description="Helical" evidence="1">
    <location>
        <begin position="180"/>
        <end position="197"/>
    </location>
</feature>
<dbReference type="Proteomes" id="UP000069443">
    <property type="component" value="Unassembled WGS sequence"/>
</dbReference>
<feature type="transmembrane region" description="Helical" evidence="1">
    <location>
        <begin position="43"/>
        <end position="63"/>
    </location>
</feature>
<dbReference type="GO" id="GO:0016747">
    <property type="term" value="F:acyltransferase activity, transferring groups other than amino-acyl groups"/>
    <property type="evidence" value="ECO:0007669"/>
    <property type="project" value="InterPro"/>
</dbReference>
<proteinExistence type="predicted"/>
<organism evidence="4 5">
    <name type="scientific">Mycolicibacterium canariasense</name>
    <name type="common">Mycobacterium canariasense</name>
    <dbReference type="NCBI Taxonomy" id="228230"/>
    <lineage>
        <taxon>Bacteria</taxon>
        <taxon>Bacillati</taxon>
        <taxon>Actinomycetota</taxon>
        <taxon>Actinomycetes</taxon>
        <taxon>Mycobacteriales</taxon>
        <taxon>Mycobacteriaceae</taxon>
        <taxon>Mycolicibacterium</taxon>
    </lineage>
</organism>
<dbReference type="InterPro" id="IPR002656">
    <property type="entry name" value="Acyl_transf_3_dom"/>
</dbReference>
<dbReference type="EMBL" id="BCSY01000036">
    <property type="protein sequence ID" value="GAS94992.1"/>
    <property type="molecule type" value="Genomic_DNA"/>
</dbReference>
<dbReference type="STRING" id="228230.RMCC_1958"/>
<feature type="transmembrane region" description="Helical" evidence="1">
    <location>
        <begin position="327"/>
        <end position="345"/>
    </location>
</feature>
<reference evidence="5" key="2">
    <citation type="submission" date="2016-02" db="EMBL/GenBank/DDBJ databases">
        <title>Draft genome sequence of five rapidly growing Mycobacterium species.</title>
        <authorList>
            <person name="Katahira K."/>
            <person name="Gotou Y."/>
            <person name="Iida K."/>
            <person name="Ogura Y."/>
            <person name="Hayashi T."/>
        </authorList>
    </citation>
    <scope>NUCLEOTIDE SEQUENCE [LARGE SCALE GENOMIC DNA]</scope>
    <source>
        <strain evidence="5">JCM15298</strain>
    </source>
</reference>